<dbReference type="Proteomes" id="UP000824160">
    <property type="component" value="Unassembled WGS sequence"/>
</dbReference>
<gene>
    <name evidence="2" type="ORF">IAC43_00510</name>
</gene>
<protein>
    <recommendedName>
        <fullName evidence="4">Stage III sporulation protein AB</fullName>
    </recommendedName>
</protein>
<accession>A0A9D1H6C8</accession>
<dbReference type="EMBL" id="DVLW01000017">
    <property type="protein sequence ID" value="HIT93644.1"/>
    <property type="molecule type" value="Genomic_DNA"/>
</dbReference>
<name>A0A9D1H6C8_9FIRM</name>
<evidence type="ECO:0000256" key="1">
    <source>
        <dbReference type="SAM" id="MobiDB-lite"/>
    </source>
</evidence>
<dbReference type="AlphaFoldDB" id="A0A9D1H6C8"/>
<feature type="region of interest" description="Disordered" evidence="1">
    <location>
        <begin position="1"/>
        <end position="23"/>
    </location>
</feature>
<evidence type="ECO:0000313" key="3">
    <source>
        <dbReference type="Proteomes" id="UP000824160"/>
    </source>
</evidence>
<organism evidence="2 3">
    <name type="scientific">Candidatus Faecivivens stercoripullorum</name>
    <dbReference type="NCBI Taxonomy" id="2840805"/>
    <lineage>
        <taxon>Bacteria</taxon>
        <taxon>Bacillati</taxon>
        <taxon>Bacillota</taxon>
        <taxon>Clostridia</taxon>
        <taxon>Eubacteriales</taxon>
        <taxon>Oscillospiraceae</taxon>
        <taxon>Oscillospiraceae incertae sedis</taxon>
        <taxon>Candidatus Faecivivens</taxon>
    </lineage>
</organism>
<dbReference type="InterPro" id="IPR014198">
    <property type="entry name" value="Spore_III_AB"/>
</dbReference>
<reference evidence="2" key="1">
    <citation type="submission" date="2020-10" db="EMBL/GenBank/DDBJ databases">
        <authorList>
            <person name="Gilroy R."/>
        </authorList>
    </citation>
    <scope>NUCLEOTIDE SEQUENCE</scope>
    <source>
        <strain evidence="2">ChiBcec7-5410</strain>
    </source>
</reference>
<reference evidence="2" key="2">
    <citation type="journal article" date="2021" name="PeerJ">
        <title>Extensive microbial diversity within the chicken gut microbiome revealed by metagenomics and culture.</title>
        <authorList>
            <person name="Gilroy R."/>
            <person name="Ravi A."/>
            <person name="Getino M."/>
            <person name="Pursley I."/>
            <person name="Horton D.L."/>
            <person name="Alikhan N.F."/>
            <person name="Baker D."/>
            <person name="Gharbi K."/>
            <person name="Hall N."/>
            <person name="Watson M."/>
            <person name="Adriaenssens E.M."/>
            <person name="Foster-Nyarko E."/>
            <person name="Jarju S."/>
            <person name="Secka A."/>
            <person name="Antonio M."/>
            <person name="Oren A."/>
            <person name="Chaudhuri R.R."/>
            <person name="La Ragione R."/>
            <person name="Hildebrand F."/>
            <person name="Pallen M.J."/>
        </authorList>
    </citation>
    <scope>NUCLEOTIDE SEQUENCE</scope>
    <source>
        <strain evidence="2">ChiBcec7-5410</strain>
    </source>
</reference>
<sequence length="89" mass="9438">MLTGEGLLPADNQWDGLGADSPQPEREICRRLAEMIGHGDAQSQSASVRIAAEQLRGLQQTARMEAQGKGKLMMALGTLAGMLCAVLCI</sequence>
<evidence type="ECO:0008006" key="4">
    <source>
        <dbReference type="Google" id="ProtNLM"/>
    </source>
</evidence>
<dbReference type="Pfam" id="PF09548">
    <property type="entry name" value="Spore_III_AB"/>
    <property type="match status" value="1"/>
</dbReference>
<evidence type="ECO:0000313" key="2">
    <source>
        <dbReference type="EMBL" id="HIT93644.1"/>
    </source>
</evidence>
<proteinExistence type="predicted"/>
<comment type="caution">
    <text evidence="2">The sequence shown here is derived from an EMBL/GenBank/DDBJ whole genome shotgun (WGS) entry which is preliminary data.</text>
</comment>